<evidence type="ECO:0000256" key="1">
    <source>
        <dbReference type="SAM" id="MobiDB-lite"/>
    </source>
</evidence>
<evidence type="ECO:0000313" key="3">
    <source>
        <dbReference type="EMBL" id="KAF7713376.1"/>
    </source>
</evidence>
<dbReference type="OrthoDB" id="2414723at2759"/>
<dbReference type="Gene3D" id="3.30.710.10">
    <property type="entry name" value="Potassium Channel Kv1.1, Chain A"/>
    <property type="match status" value="2"/>
</dbReference>
<dbReference type="AlphaFoldDB" id="A0A8J8VX82"/>
<dbReference type="InterPro" id="IPR003131">
    <property type="entry name" value="T1-type_BTB"/>
</dbReference>
<keyword evidence="4" id="KW-1185">Reference proteome</keyword>
<evidence type="ECO:0000313" key="4">
    <source>
        <dbReference type="Proteomes" id="UP000631181"/>
    </source>
</evidence>
<dbReference type="Pfam" id="PF02214">
    <property type="entry name" value="BTB_2"/>
    <property type="match status" value="1"/>
</dbReference>
<comment type="caution">
    <text evidence="3">The sequence shown here is derived from an EMBL/GenBank/DDBJ whole genome shotgun (WGS) entry which is preliminary data.</text>
</comment>
<feature type="compositionally biased region" description="Low complexity" evidence="1">
    <location>
        <begin position="1"/>
        <end position="19"/>
    </location>
</feature>
<organism evidence="3 4">
    <name type="scientific">Penicillium ucsense</name>
    <dbReference type="NCBI Taxonomy" id="2839758"/>
    <lineage>
        <taxon>Eukaryota</taxon>
        <taxon>Fungi</taxon>
        <taxon>Dikarya</taxon>
        <taxon>Ascomycota</taxon>
        <taxon>Pezizomycotina</taxon>
        <taxon>Eurotiomycetes</taxon>
        <taxon>Eurotiomycetidae</taxon>
        <taxon>Eurotiales</taxon>
        <taxon>Aspergillaceae</taxon>
        <taxon>Penicillium</taxon>
    </lineage>
</organism>
<dbReference type="Proteomes" id="UP000631181">
    <property type="component" value="Unassembled WGS sequence"/>
</dbReference>
<protein>
    <recommendedName>
        <fullName evidence="2">Potassium channel tetramerisation-type BTB domain-containing protein</fullName>
    </recommendedName>
</protein>
<dbReference type="EMBL" id="WIWV01000120">
    <property type="protein sequence ID" value="KAF7713376.1"/>
    <property type="molecule type" value="Genomic_DNA"/>
</dbReference>
<feature type="region of interest" description="Disordered" evidence="1">
    <location>
        <begin position="358"/>
        <end position="383"/>
    </location>
</feature>
<dbReference type="PANTHER" id="PTHR31758">
    <property type="entry name" value="BTB/POZ DOMAIN-CONTAINING PROTEIN YLR108C"/>
    <property type="match status" value="1"/>
</dbReference>
<dbReference type="GO" id="GO:0051260">
    <property type="term" value="P:protein homooligomerization"/>
    <property type="evidence" value="ECO:0007669"/>
    <property type="project" value="InterPro"/>
</dbReference>
<gene>
    <name evidence="3" type="ORF">PECM_001202</name>
</gene>
<feature type="region of interest" description="Disordered" evidence="1">
    <location>
        <begin position="1"/>
        <end position="20"/>
    </location>
</feature>
<name>A0A8J8VX82_9EURO</name>
<proteinExistence type="predicted"/>
<dbReference type="PANTHER" id="PTHR31758:SF2">
    <property type="entry name" value="BTB_POZ DOMAIN-CONTAINING PROTEIN YLR108C"/>
    <property type="match status" value="1"/>
</dbReference>
<accession>A0A8J8VX82</accession>
<dbReference type="InterPro" id="IPR011333">
    <property type="entry name" value="SKP1/BTB/POZ_sf"/>
</dbReference>
<reference evidence="3" key="1">
    <citation type="journal article" date="2020" name="Front. Microbiol.">
        <title>Gene regulatory networks of Penicillium echinulatum 2HH and Penicillium oxalicum 114-2 inferred by a computational biology approach.</title>
        <authorList>
            <person name="Lenz A.R."/>
            <person name="Galan-Vasquez E."/>
            <person name="Balbinot E."/>
            <person name="De Abreu F.P."/>
            <person name="De Oliveira N.S."/>
            <person name="Da Rosa L.O."/>
            <person name="De Avila E Silva S."/>
            <person name="Camassola M."/>
            <person name="Dillon A.J.P."/>
            <person name="Perez-Rueda E."/>
        </authorList>
    </citation>
    <scope>NUCLEOTIDE SEQUENCE</scope>
    <source>
        <strain evidence="3">S1M29</strain>
    </source>
</reference>
<evidence type="ECO:0000259" key="2">
    <source>
        <dbReference type="Pfam" id="PF02214"/>
    </source>
</evidence>
<sequence length="435" mass="48639">MAADSSSASTPASTGKASACSLPPDKVFSIQIGSELFRLSGASIASDAPSYFSRFFEEQLRFVDSANVRTLYIDRDPTTFQDIARHLQGYHVQPRDGTQFVKLFADAQFYTLPRLMSQLFESEIFIQIGDRHFQIPRDIFSSPGDSPNFFTLGFGAFFASPTEVFPGLDRVGLLRPPAIVPPSVPNRSAEVFAELLHLLRGYPLHIRNAEHRAELLRDCRYFHLRGLEQKLIPHRIDYNPYRARTEIVVRLEDVRPSGVQYKPDPTGRPGAGLIMYARPFVDEAPADLVLETPDASTIVNRRHCRAEFLGLTKSRVVSLLQVIAKKMNLANGQFDATSPLGIRWDRATDLMVDGESNPAGFTLSPSDAGLDTPPAKRARTDGASDANTEILLVRTGQWRLEIEEDSNGTQKAVFFAIKLDIWTESRVRNQHQQFL</sequence>
<dbReference type="SUPFAM" id="SSF54695">
    <property type="entry name" value="POZ domain"/>
    <property type="match status" value="2"/>
</dbReference>
<feature type="domain" description="Potassium channel tetramerisation-type BTB" evidence="2">
    <location>
        <begin position="30"/>
        <end position="116"/>
    </location>
</feature>